<evidence type="ECO:0000256" key="5">
    <source>
        <dbReference type="ARBA" id="ARBA00023002"/>
    </source>
</evidence>
<feature type="compositionally biased region" description="Pro residues" evidence="6">
    <location>
        <begin position="169"/>
        <end position="182"/>
    </location>
</feature>
<evidence type="ECO:0000256" key="6">
    <source>
        <dbReference type="SAM" id="MobiDB-lite"/>
    </source>
</evidence>
<evidence type="ECO:0000256" key="3">
    <source>
        <dbReference type="ARBA" id="ARBA00022723"/>
    </source>
</evidence>
<dbReference type="EMBL" id="CAUYUJ010019270">
    <property type="protein sequence ID" value="CAK0889826.1"/>
    <property type="molecule type" value="Genomic_DNA"/>
</dbReference>
<organism evidence="8 9">
    <name type="scientific">Prorocentrum cordatum</name>
    <dbReference type="NCBI Taxonomy" id="2364126"/>
    <lineage>
        <taxon>Eukaryota</taxon>
        <taxon>Sar</taxon>
        <taxon>Alveolata</taxon>
        <taxon>Dinophyceae</taxon>
        <taxon>Prorocentrales</taxon>
        <taxon>Prorocentraceae</taxon>
        <taxon>Prorocentrum</taxon>
    </lineage>
</organism>
<evidence type="ECO:0000259" key="7">
    <source>
        <dbReference type="PROSITE" id="PS51790"/>
    </source>
</evidence>
<sequence>MLNLGEIVRWSTVDSSPQAGWDWVMHGHCTINSGDVVRLFRIGLRLQRLAGDGDIDAGEECMDELRAVFKLRLNMPTAVGSGRADVRYKAHAMLHGERLTAPSWRAACSLSNSMFTLTGDLGTESRLNKVRAPLSRFVGPWADAEHEAPAPAQAPVAFNIVPADDDRVPVPPPPPQQPPSPAPAAAAAGPLADQAAEPSAAGAVIDEMVALEGVEDDAATDAAEPGEVAAPAAGIVPVPCSPARDPAAAQNLSLVTGLRRLARVGLRKQVEKHYLKQKKYLSTVCKEWLKQLGPAKYRVLRQQGTERPGSSEYDKMIPKNGYFECAGCGHPLYTANAKFQSSCGWPCFDQVVYSKEGGCHVGVKDHGGQYEIVCNNCGGHLGHVFYGERCTEKNERH</sequence>
<comment type="cofactor">
    <cofactor evidence="1">
        <name>Zn(2+)</name>
        <dbReference type="ChEBI" id="CHEBI:29105"/>
    </cofactor>
</comment>
<dbReference type="PROSITE" id="PS51790">
    <property type="entry name" value="MSRB"/>
    <property type="match status" value="1"/>
</dbReference>
<dbReference type="Proteomes" id="UP001189429">
    <property type="component" value="Unassembled WGS sequence"/>
</dbReference>
<feature type="domain" description="MsrB" evidence="7">
    <location>
        <begin position="285"/>
        <end position="397"/>
    </location>
</feature>
<gene>
    <name evidence="8" type="ORF">PCOR1329_LOCUS70248</name>
</gene>
<dbReference type="PANTHER" id="PTHR46081:SF8">
    <property type="entry name" value="PEPTIDE METHIONINE SULFOXIDE REDUCTASE 2"/>
    <property type="match status" value="1"/>
</dbReference>
<reference evidence="8" key="1">
    <citation type="submission" date="2023-10" db="EMBL/GenBank/DDBJ databases">
        <authorList>
            <person name="Chen Y."/>
            <person name="Shah S."/>
            <person name="Dougan E. K."/>
            <person name="Thang M."/>
            <person name="Chan C."/>
        </authorList>
    </citation>
    <scope>NUCLEOTIDE SEQUENCE [LARGE SCALE GENOMIC DNA]</scope>
</reference>
<dbReference type="Gene3D" id="2.170.150.20">
    <property type="entry name" value="Peptide methionine sulfoxide reductase"/>
    <property type="match status" value="1"/>
</dbReference>
<evidence type="ECO:0000256" key="1">
    <source>
        <dbReference type="ARBA" id="ARBA00001947"/>
    </source>
</evidence>
<dbReference type="InterPro" id="IPR011057">
    <property type="entry name" value="Mss4-like_sf"/>
</dbReference>
<dbReference type="SUPFAM" id="SSF51316">
    <property type="entry name" value="Mss4-like"/>
    <property type="match status" value="1"/>
</dbReference>
<keyword evidence="4" id="KW-0862">Zinc</keyword>
<proteinExistence type="inferred from homology"/>
<protein>
    <recommendedName>
        <fullName evidence="7">MsrB domain-containing protein</fullName>
    </recommendedName>
</protein>
<evidence type="ECO:0000256" key="4">
    <source>
        <dbReference type="ARBA" id="ARBA00022833"/>
    </source>
</evidence>
<accession>A0ABN9WSY1</accession>
<name>A0ABN9WSY1_9DINO</name>
<evidence type="ECO:0000313" key="9">
    <source>
        <dbReference type="Proteomes" id="UP001189429"/>
    </source>
</evidence>
<dbReference type="Pfam" id="PF01641">
    <property type="entry name" value="SelR"/>
    <property type="match status" value="1"/>
</dbReference>
<feature type="region of interest" description="Disordered" evidence="6">
    <location>
        <begin position="163"/>
        <end position="199"/>
    </location>
</feature>
<comment type="similarity">
    <text evidence="2">Belongs to the MsrB Met sulfoxide reductase family.</text>
</comment>
<evidence type="ECO:0000313" key="8">
    <source>
        <dbReference type="EMBL" id="CAK0889826.1"/>
    </source>
</evidence>
<dbReference type="InterPro" id="IPR028427">
    <property type="entry name" value="Met_Sox_Rdtase_MsrB"/>
</dbReference>
<keyword evidence="5" id="KW-0560">Oxidoreductase</keyword>
<keyword evidence="9" id="KW-1185">Reference proteome</keyword>
<dbReference type="InterPro" id="IPR002579">
    <property type="entry name" value="Met_Sox_Rdtase_MsrB_dom"/>
</dbReference>
<evidence type="ECO:0000256" key="2">
    <source>
        <dbReference type="ARBA" id="ARBA00007174"/>
    </source>
</evidence>
<dbReference type="PANTHER" id="PTHR46081">
    <property type="entry name" value="PEPTIDE METHIONINE SULFOXIDE REDUCTASE 2"/>
    <property type="match status" value="1"/>
</dbReference>
<feature type="compositionally biased region" description="Low complexity" evidence="6">
    <location>
        <begin position="183"/>
        <end position="198"/>
    </location>
</feature>
<keyword evidence="3" id="KW-0479">Metal-binding</keyword>
<comment type="caution">
    <text evidence="8">The sequence shown here is derived from an EMBL/GenBank/DDBJ whole genome shotgun (WGS) entry which is preliminary data.</text>
</comment>